<dbReference type="InterPro" id="IPR010982">
    <property type="entry name" value="Lambda_DNA-bd_dom_sf"/>
</dbReference>
<evidence type="ECO:0000313" key="2">
    <source>
        <dbReference type="EMBL" id="GAA0543690.1"/>
    </source>
</evidence>
<gene>
    <name evidence="2" type="ORF">GCM10009533_48350</name>
</gene>
<name>A0ABN1DHF1_SACER</name>
<dbReference type="EMBL" id="BAAAGS010000036">
    <property type="protein sequence ID" value="GAA0543690.1"/>
    <property type="molecule type" value="Genomic_DNA"/>
</dbReference>
<dbReference type="Pfam" id="PF19054">
    <property type="entry name" value="DUF5753"/>
    <property type="match status" value="1"/>
</dbReference>
<keyword evidence="3" id="KW-1185">Reference proteome</keyword>
<evidence type="ECO:0000313" key="3">
    <source>
        <dbReference type="Proteomes" id="UP001500729"/>
    </source>
</evidence>
<dbReference type="PROSITE" id="PS50943">
    <property type="entry name" value="HTH_CROC1"/>
    <property type="match status" value="1"/>
</dbReference>
<feature type="domain" description="HTH cro/C1-type" evidence="1">
    <location>
        <begin position="18"/>
        <end position="72"/>
    </location>
</feature>
<dbReference type="SUPFAM" id="SSF47413">
    <property type="entry name" value="lambda repressor-like DNA-binding domains"/>
    <property type="match status" value="1"/>
</dbReference>
<protein>
    <submittedName>
        <fullName evidence="2">Helix-turn-helix transcriptional regulator</fullName>
    </submittedName>
</protein>
<comment type="caution">
    <text evidence="2">The sequence shown here is derived from an EMBL/GenBank/DDBJ whole genome shotgun (WGS) entry which is preliminary data.</text>
</comment>
<proteinExistence type="predicted"/>
<dbReference type="SMART" id="SM00530">
    <property type="entry name" value="HTH_XRE"/>
    <property type="match status" value="1"/>
</dbReference>
<reference evidence="2 3" key="1">
    <citation type="journal article" date="2019" name="Int. J. Syst. Evol. Microbiol.">
        <title>The Global Catalogue of Microorganisms (GCM) 10K type strain sequencing project: providing services to taxonomists for standard genome sequencing and annotation.</title>
        <authorList>
            <consortium name="The Broad Institute Genomics Platform"/>
            <consortium name="The Broad Institute Genome Sequencing Center for Infectious Disease"/>
            <person name="Wu L."/>
            <person name="Ma J."/>
        </authorList>
    </citation>
    <scope>NUCLEOTIDE SEQUENCE [LARGE SCALE GENOMIC DNA]</scope>
    <source>
        <strain evidence="2 3">JCM 10303</strain>
    </source>
</reference>
<dbReference type="Proteomes" id="UP001500729">
    <property type="component" value="Unassembled WGS sequence"/>
</dbReference>
<evidence type="ECO:0000259" key="1">
    <source>
        <dbReference type="PROSITE" id="PS50943"/>
    </source>
</evidence>
<dbReference type="RefSeq" id="WP_009944597.1">
    <property type="nucleotide sequence ID" value="NZ_BAAAGS010000036.1"/>
</dbReference>
<organism evidence="2 3">
    <name type="scientific">Saccharopolyspora erythraea</name>
    <name type="common">Streptomyces erythraeus</name>
    <dbReference type="NCBI Taxonomy" id="1836"/>
    <lineage>
        <taxon>Bacteria</taxon>
        <taxon>Bacillati</taxon>
        <taxon>Actinomycetota</taxon>
        <taxon>Actinomycetes</taxon>
        <taxon>Pseudonocardiales</taxon>
        <taxon>Pseudonocardiaceae</taxon>
        <taxon>Saccharopolyspora</taxon>
    </lineage>
</organism>
<accession>A0ABN1DHF1</accession>
<dbReference type="InterPro" id="IPR001387">
    <property type="entry name" value="Cro/C1-type_HTH"/>
</dbReference>
<dbReference type="Pfam" id="PF13560">
    <property type="entry name" value="HTH_31"/>
    <property type="match status" value="1"/>
</dbReference>
<sequence>MVQRSDPSALRWLVGVELRNYRLRAGRTSAAAAKEIGCSPGKITHLENGRYFPQPQEIAGLLEFYGAPHWDVERLSSLAARADHKTWWASWVDVLPDWLRTFVGLEGIAESEFIYIPLVLPGLLQTEDYAAALTATSERVRPDHNERVVSFRMARQRRLAGDPPLKLTAVIEESALDRPIGSPHVMRRQMEHLIELSSLDNVDIRVLPTSVGPHTALIGGFTVLHFADAQSIGYVEIQDGAVYVQDQDQVAGYIRSSERLLSVALSSEDSVAAIKARTVT</sequence>
<dbReference type="Gene3D" id="1.10.260.40">
    <property type="entry name" value="lambda repressor-like DNA-binding domains"/>
    <property type="match status" value="1"/>
</dbReference>
<dbReference type="InterPro" id="IPR043917">
    <property type="entry name" value="DUF5753"/>
</dbReference>